<evidence type="ECO:0000313" key="3">
    <source>
        <dbReference type="EMBL" id="PWA49065.1"/>
    </source>
</evidence>
<dbReference type="Gene3D" id="3.90.730.10">
    <property type="entry name" value="Ribonuclease T2-like"/>
    <property type="match status" value="1"/>
</dbReference>
<name>A0A2U1LJ94_ARTAN</name>
<dbReference type="SUPFAM" id="SSF55895">
    <property type="entry name" value="Ribonuclease Rh-like"/>
    <property type="match status" value="1"/>
</dbReference>
<evidence type="ECO:0000256" key="1">
    <source>
        <dbReference type="ARBA" id="ARBA00007469"/>
    </source>
</evidence>
<dbReference type="GO" id="GO:0033897">
    <property type="term" value="F:ribonuclease T2 activity"/>
    <property type="evidence" value="ECO:0007669"/>
    <property type="project" value="InterPro"/>
</dbReference>
<dbReference type="OrthoDB" id="435754at2759"/>
<comment type="similarity">
    <text evidence="1 2">Belongs to the RNase T2 family.</text>
</comment>
<reference evidence="3 4" key="1">
    <citation type="journal article" date="2018" name="Mol. Plant">
        <title>The genome of Artemisia annua provides insight into the evolution of Asteraceae family and artemisinin biosynthesis.</title>
        <authorList>
            <person name="Shen Q."/>
            <person name="Zhang L."/>
            <person name="Liao Z."/>
            <person name="Wang S."/>
            <person name="Yan T."/>
            <person name="Shi P."/>
            <person name="Liu M."/>
            <person name="Fu X."/>
            <person name="Pan Q."/>
            <person name="Wang Y."/>
            <person name="Lv Z."/>
            <person name="Lu X."/>
            <person name="Zhang F."/>
            <person name="Jiang W."/>
            <person name="Ma Y."/>
            <person name="Chen M."/>
            <person name="Hao X."/>
            <person name="Li L."/>
            <person name="Tang Y."/>
            <person name="Lv G."/>
            <person name="Zhou Y."/>
            <person name="Sun X."/>
            <person name="Brodelius P.E."/>
            <person name="Rose J.K.C."/>
            <person name="Tang K."/>
        </authorList>
    </citation>
    <scope>NUCLEOTIDE SEQUENCE [LARGE SCALE GENOMIC DNA]</scope>
    <source>
        <strain evidence="4">cv. Huhao1</strain>
        <tissue evidence="3">Leaf</tissue>
    </source>
</reference>
<evidence type="ECO:0000313" key="4">
    <source>
        <dbReference type="Proteomes" id="UP000245207"/>
    </source>
</evidence>
<accession>A0A2U1LJ94</accession>
<comment type="caution">
    <text evidence="3">The sequence shown here is derived from an EMBL/GenBank/DDBJ whole genome shotgun (WGS) entry which is preliminary data.</text>
</comment>
<evidence type="ECO:0000256" key="2">
    <source>
        <dbReference type="RuleBase" id="RU004328"/>
    </source>
</evidence>
<dbReference type="Proteomes" id="UP000245207">
    <property type="component" value="Unassembled WGS sequence"/>
</dbReference>
<dbReference type="InterPro" id="IPR036430">
    <property type="entry name" value="RNase_T2-like_sf"/>
</dbReference>
<proteinExistence type="inferred from homology"/>
<dbReference type="GO" id="GO:0003723">
    <property type="term" value="F:RNA binding"/>
    <property type="evidence" value="ECO:0007669"/>
    <property type="project" value="InterPro"/>
</dbReference>
<keyword evidence="4" id="KW-1185">Reference proteome</keyword>
<dbReference type="Pfam" id="PF00445">
    <property type="entry name" value="Ribonuclease_T2"/>
    <property type="match status" value="1"/>
</dbReference>
<gene>
    <name evidence="3" type="ORF">CTI12_AA485860</name>
</gene>
<dbReference type="AlphaFoldDB" id="A0A2U1LJ94"/>
<sequence>MGLLQYFKKTLELFEDDGQGLKGKLARKNITPSNTYKLQAIEAALKKINGGFSCTVICNERKHSKKEKQIQEIRFMYTKDFKMQNNDVPSSTCSTATTDVMFPLMQ</sequence>
<dbReference type="EMBL" id="PKPP01009097">
    <property type="protein sequence ID" value="PWA49065.1"/>
    <property type="molecule type" value="Genomic_DNA"/>
</dbReference>
<dbReference type="InterPro" id="IPR001568">
    <property type="entry name" value="RNase_T2-like"/>
</dbReference>
<organism evidence="3 4">
    <name type="scientific">Artemisia annua</name>
    <name type="common">Sweet wormwood</name>
    <dbReference type="NCBI Taxonomy" id="35608"/>
    <lineage>
        <taxon>Eukaryota</taxon>
        <taxon>Viridiplantae</taxon>
        <taxon>Streptophyta</taxon>
        <taxon>Embryophyta</taxon>
        <taxon>Tracheophyta</taxon>
        <taxon>Spermatophyta</taxon>
        <taxon>Magnoliopsida</taxon>
        <taxon>eudicotyledons</taxon>
        <taxon>Gunneridae</taxon>
        <taxon>Pentapetalae</taxon>
        <taxon>asterids</taxon>
        <taxon>campanulids</taxon>
        <taxon>Asterales</taxon>
        <taxon>Asteraceae</taxon>
        <taxon>Asteroideae</taxon>
        <taxon>Anthemideae</taxon>
        <taxon>Artemisiinae</taxon>
        <taxon>Artemisia</taxon>
    </lineage>
</organism>
<protein>
    <submittedName>
        <fullName evidence="3">Uncharacterized protein</fullName>
    </submittedName>
</protein>